<accession>A7S0I8</accession>
<protein>
    <submittedName>
        <fullName evidence="2">Uncharacterized protein</fullName>
    </submittedName>
</protein>
<dbReference type="PANTHER" id="PTHR46704:SF1">
    <property type="entry name" value="TELOMERE LENGTH REGULATION PROTEIN TEL2 HOMOLOG"/>
    <property type="match status" value="1"/>
</dbReference>
<dbReference type="PANTHER" id="PTHR46704">
    <property type="entry name" value="CXC DOMAIN-CONTAINING PROTEIN-RELATED"/>
    <property type="match status" value="1"/>
</dbReference>
<dbReference type="AlphaFoldDB" id="A7S0I8"/>
<dbReference type="eggNOG" id="ENOG502TFFF">
    <property type="taxonomic scope" value="Eukaryota"/>
</dbReference>
<evidence type="ECO:0000313" key="2">
    <source>
        <dbReference type="EMBL" id="EDO42739.1"/>
    </source>
</evidence>
<name>A7S0I8_NEMVE</name>
<sequence>MAKELEKFDIPLNRRKRASIFSKCIICQVDRRDEKLRNVKKASVETFKNAVRIRRDEVYERLNKDLEETEREIQWHSTCYSSYTSEHNLRHCHAKFEAQARDVENQISSEPTISTRSSTPPIGLSKCFICGNRSYKKEKRLLNIATNEASLSLRQAATSKGDEKMLRLLDSVRDDLCAADGRVKATSITTQSHGPQHDDLKAVDTSLAMEARAEQHGTVAPSVISPGAFVQLAADNNDLNDETLDGKNTTHATTMVVYQRKVFGPDPPPIILPESTNLYELLECPCYGRRPALNEHIRKVKNEWFSSRLDVLVRALREDEIWLLFRMDLTGRTPAAVMKQTVPGWSGFNTILYPGLPLSSKIGNFPMIDGTSTEFSTVYTVLKHAQKKFAGSGLDDLLIESGVYAAGTTSALLKGKSYNRGIRAHKLSMEALHRMMWSAYAQWCKDCEDSGLDETMISRIEESREAILSRDNTSQNLEKKQKSERLPPTSNSLQHHLERANYQALVWRRFLEAMQDLPRPEDSGWERSVAQSAGGCNEVAFEPIGCYRDSGRKPQPLTEQLSNDRNAIDWNKWNTLMPEMVCRCAKKALDSGYDTFGIQFYGECWSGPENLLDIDRDGVSTDCIGINYEKCPPGNRTCVGVSGSNFIYKIRQPQCSVEIERVGCFHDDQIPPRPLPLYILNERDPSAESYNGTDVDWNNWNTYMPGFICRCASLSRQRGYKIFSVQFYAECWSGPDARDTYDRNGESSQCVSKNYKPCKPDDKHCVGKQYTNFVYRIVERCDISYTQLGCFKDRLQEPRPLPIMISDEHDSSSRAYNGHLINFKRWDSHIEDMICRCAKRSFGNKYKIFGLQSYGQCWSGEGTRTYRRDGSSDRCITKQFNDCPPGGKHCAGEVAANYIYYITSCSVNFEPIGCYHDDMIIPRPLTDLILSERDSTSPVFNGKRIDWLHWDTYLPEFICRCAERAKELNRTVIGMQFYGECWSGVNGVNTYNRNGNSSNCVGAGFQPCEPGSKGCIGTQETNYVYRIL</sequence>
<dbReference type="HOGENOM" id="CLU_294798_0_0_1"/>
<keyword evidence="3" id="KW-1185">Reference proteome</keyword>
<evidence type="ECO:0000313" key="3">
    <source>
        <dbReference type="Proteomes" id="UP000001593"/>
    </source>
</evidence>
<evidence type="ECO:0000256" key="1">
    <source>
        <dbReference type="SAM" id="MobiDB-lite"/>
    </source>
</evidence>
<dbReference type="Proteomes" id="UP000001593">
    <property type="component" value="Unassembled WGS sequence"/>
</dbReference>
<organism evidence="2 3">
    <name type="scientific">Nematostella vectensis</name>
    <name type="common">Starlet sea anemone</name>
    <dbReference type="NCBI Taxonomy" id="45351"/>
    <lineage>
        <taxon>Eukaryota</taxon>
        <taxon>Metazoa</taxon>
        <taxon>Cnidaria</taxon>
        <taxon>Anthozoa</taxon>
        <taxon>Hexacorallia</taxon>
        <taxon>Actiniaria</taxon>
        <taxon>Edwardsiidae</taxon>
        <taxon>Nematostella</taxon>
    </lineage>
</organism>
<gene>
    <name evidence="2" type="ORF">NEMVEDRAFT_v1g241994</name>
</gene>
<reference evidence="2 3" key="1">
    <citation type="journal article" date="2007" name="Science">
        <title>Sea anemone genome reveals ancestral eumetazoan gene repertoire and genomic organization.</title>
        <authorList>
            <person name="Putnam N.H."/>
            <person name="Srivastava M."/>
            <person name="Hellsten U."/>
            <person name="Dirks B."/>
            <person name="Chapman J."/>
            <person name="Salamov A."/>
            <person name="Terry A."/>
            <person name="Shapiro H."/>
            <person name="Lindquist E."/>
            <person name="Kapitonov V.V."/>
            <person name="Jurka J."/>
            <person name="Genikhovich G."/>
            <person name="Grigoriev I.V."/>
            <person name="Lucas S.M."/>
            <person name="Steele R.E."/>
            <person name="Finnerty J.R."/>
            <person name="Technau U."/>
            <person name="Martindale M.Q."/>
            <person name="Rokhsar D.S."/>
        </authorList>
    </citation>
    <scope>NUCLEOTIDE SEQUENCE [LARGE SCALE GENOMIC DNA]</scope>
    <source>
        <strain evidence="3">CH2 X CH6</strain>
    </source>
</reference>
<feature type="region of interest" description="Disordered" evidence="1">
    <location>
        <begin position="467"/>
        <end position="494"/>
    </location>
</feature>
<dbReference type="EMBL" id="DS469561">
    <property type="protein sequence ID" value="EDO42739.1"/>
    <property type="molecule type" value="Genomic_DNA"/>
</dbReference>
<proteinExistence type="predicted"/>
<dbReference type="InParanoid" id="A7S0I8"/>